<keyword evidence="6" id="KW-0482">Metalloprotease</keyword>
<dbReference type="GO" id="GO:0046872">
    <property type="term" value="F:metal ion binding"/>
    <property type="evidence" value="ECO:0007669"/>
    <property type="project" value="UniProtKB-KW"/>
</dbReference>
<dbReference type="EC" id="3.4.24.56" evidence="12"/>
<keyword evidence="3" id="KW-0479">Metal-binding</keyword>
<accession>A0A1Z5KCU4</accession>
<evidence type="ECO:0000256" key="2">
    <source>
        <dbReference type="ARBA" id="ARBA00022670"/>
    </source>
</evidence>
<evidence type="ECO:0000256" key="6">
    <source>
        <dbReference type="ARBA" id="ARBA00023049"/>
    </source>
</evidence>
<evidence type="ECO:0000256" key="4">
    <source>
        <dbReference type="ARBA" id="ARBA00022801"/>
    </source>
</evidence>
<dbReference type="Pfam" id="PF05193">
    <property type="entry name" value="Peptidase_M16_C"/>
    <property type="match status" value="1"/>
</dbReference>
<protein>
    <submittedName>
        <fullName evidence="12">Insulysin</fullName>
        <ecNumber evidence="12">3.4.24.56</ecNumber>
    </submittedName>
</protein>
<evidence type="ECO:0000259" key="9">
    <source>
        <dbReference type="Pfam" id="PF05193"/>
    </source>
</evidence>
<feature type="chain" id="PRO_5012125312" evidence="7">
    <location>
        <begin position="31"/>
        <end position="1128"/>
    </location>
</feature>
<dbReference type="InterPro" id="IPR007863">
    <property type="entry name" value="Peptidase_M16_C"/>
</dbReference>
<dbReference type="Proteomes" id="UP000198406">
    <property type="component" value="Unassembled WGS sequence"/>
</dbReference>
<dbReference type="Pfam" id="PF16187">
    <property type="entry name" value="Peptidase_M16_M"/>
    <property type="match status" value="1"/>
</dbReference>
<gene>
    <name evidence="12" type="ORF">FisN_20Hh118</name>
</gene>
<dbReference type="Pfam" id="PF00675">
    <property type="entry name" value="Peptidase_M16"/>
    <property type="match status" value="1"/>
</dbReference>
<dbReference type="OrthoDB" id="952271at2759"/>
<dbReference type="InterPro" id="IPR032632">
    <property type="entry name" value="Peptidase_M16_M"/>
</dbReference>
<feature type="domain" description="Peptidase M16 C-terminal" evidence="9">
    <location>
        <begin position="289"/>
        <end position="483"/>
    </location>
</feature>
<feature type="signal peptide" evidence="7">
    <location>
        <begin position="1"/>
        <end position="30"/>
    </location>
</feature>
<dbReference type="InParanoid" id="A0A1Z5KCU4"/>
<dbReference type="GO" id="GO:0004222">
    <property type="term" value="F:metalloendopeptidase activity"/>
    <property type="evidence" value="ECO:0007669"/>
    <property type="project" value="UniProtKB-EC"/>
</dbReference>
<sequence>MMMWQRLSKHSSKRLVVTILLCSLFPSVTAFLISQSQQPLVCPLFATNSRQLDLSNVDPDQIRRRQLLVSLLTSASVAFTPQTSSATETPETFSETNSLRQVIVPPLDDSQYETYTLPNGLRVLLCSDPTSNEAAAAMDVHVGACSDPVQVPGLAHFNEHMLFLGTKPYPQEDSFESFLSSNGGSSNAFTDSLDTVYYFDLNADGDAKFAEALQRFGAFFSEPLFTEAATGRELNAIESENAKNLQQDSFRVFQLAKARANPDHPFSKFFTGNKATLLDNTLAQGINLRNELIQFYQKYYSANQMTLAVVGPQSLEQLQDMVEKAFTKIPNRDVPPPEESWRGILPFTANKTFNSSPIPAFRHIVEVVPVQDIRQVTISWPKLIDSPEELLLSRLDKPNNYVAHLLGHEGPGSLLSYLKQKGWANSVASANEEELNDFESFDVVIGLTTQGLEQVDSVIGAVFSYIRMMREQPIPNYIFEEVLKLDEIQWRFTTKNGGAGYVQSLSTAMQKYPPELYVAGPRRLALSEYNMDPPLTGNPRSSFSSRAQLENTRSLVNNYLTSLTADNAIITVLSKAFEGKTDLKEKWYGTDYRVREIPFKTLDEWRNPTPAKKLKLAYPKPNPFIPTEDGLSVRIPRSKAEDSRSRSFEDRMVPIPPPRVIRDDGPDGRWKVYFREDDRFGKPKGYLIFQVMSKEVFSSPFKAALSNLFELCATDRLTEYAYDASLAGLTYDIKVLPRGVRLTFGGYNEKLVQFAAYVSQKLSKNVRDFLPKNDQEFERYKDQIMRMLVSFDVKQPYAHAAYYSTLAIQPLHYQYDTNELREATRRLTLPDLVEYTNLLWKWGKGEALIQGNLIEPEALKIVDQITSVLPFQPISAADVPPRIRSLPLPTSKAGSLPPLLYVSEPNPSDENSCCNVLIQNMDASERDHVLIEMLGSIVREPFYNELRTKKQLGYIVSSGVRGLGDARSLTFIVQSSVATADTLTVEILNFLDKVEEDILQKISNADVAVYAKSLIDRKTERDKDLAVEVTRNWGEIASGRLQFDRLQKEAIALLNIEKADLIDFWRKLYTSDNRRMLITQVVPKDGTASSKAPPRSTGFGTPSFSSDALILGIDDIEQFRRNQEQLIV</sequence>
<evidence type="ECO:0000259" key="11">
    <source>
        <dbReference type="Pfam" id="PF22456"/>
    </source>
</evidence>
<dbReference type="GO" id="GO:0005739">
    <property type="term" value="C:mitochondrion"/>
    <property type="evidence" value="ECO:0007669"/>
    <property type="project" value="TreeGrafter"/>
</dbReference>
<evidence type="ECO:0000313" key="12">
    <source>
        <dbReference type="EMBL" id="GAX23911.1"/>
    </source>
</evidence>
<keyword evidence="4 12" id="KW-0378">Hydrolase</keyword>
<keyword evidence="2" id="KW-0645">Protease</keyword>
<dbReference type="Gene3D" id="3.30.830.10">
    <property type="entry name" value="Metalloenzyme, LuxS/M16 peptidase-like"/>
    <property type="match status" value="4"/>
</dbReference>
<dbReference type="GO" id="GO:0051603">
    <property type="term" value="P:proteolysis involved in protein catabolic process"/>
    <property type="evidence" value="ECO:0007669"/>
    <property type="project" value="TreeGrafter"/>
</dbReference>
<evidence type="ECO:0000256" key="3">
    <source>
        <dbReference type="ARBA" id="ARBA00022723"/>
    </source>
</evidence>
<dbReference type="GO" id="GO:0043171">
    <property type="term" value="P:peptide catabolic process"/>
    <property type="evidence" value="ECO:0007669"/>
    <property type="project" value="TreeGrafter"/>
</dbReference>
<evidence type="ECO:0000256" key="5">
    <source>
        <dbReference type="ARBA" id="ARBA00022833"/>
    </source>
</evidence>
<dbReference type="InterPro" id="IPR050626">
    <property type="entry name" value="Peptidase_M16"/>
</dbReference>
<keyword evidence="5" id="KW-0862">Zinc</keyword>
<keyword evidence="13" id="KW-1185">Reference proteome</keyword>
<evidence type="ECO:0000313" key="13">
    <source>
        <dbReference type="Proteomes" id="UP000198406"/>
    </source>
</evidence>
<name>A0A1Z5KCU4_FISSO</name>
<dbReference type="GO" id="GO:0005829">
    <property type="term" value="C:cytosol"/>
    <property type="evidence" value="ECO:0007669"/>
    <property type="project" value="TreeGrafter"/>
</dbReference>
<dbReference type="FunFam" id="3.30.830.10:FF:000132">
    <property type="entry name" value="Protease of the insulinase family"/>
    <property type="match status" value="1"/>
</dbReference>
<evidence type="ECO:0000256" key="7">
    <source>
        <dbReference type="SAM" id="SignalP"/>
    </source>
</evidence>
<reference evidence="12 13" key="1">
    <citation type="journal article" date="2015" name="Plant Cell">
        <title>Oil accumulation by the oleaginous diatom Fistulifera solaris as revealed by the genome and transcriptome.</title>
        <authorList>
            <person name="Tanaka T."/>
            <person name="Maeda Y."/>
            <person name="Veluchamy A."/>
            <person name="Tanaka M."/>
            <person name="Abida H."/>
            <person name="Marechal E."/>
            <person name="Bowler C."/>
            <person name="Muto M."/>
            <person name="Sunaga Y."/>
            <person name="Tanaka M."/>
            <person name="Yoshino T."/>
            <person name="Taniguchi T."/>
            <person name="Fukuda Y."/>
            <person name="Nemoto M."/>
            <person name="Matsumoto M."/>
            <person name="Wong P.S."/>
            <person name="Aburatani S."/>
            <person name="Fujibuchi W."/>
        </authorList>
    </citation>
    <scope>NUCLEOTIDE SEQUENCE [LARGE SCALE GENOMIC DNA]</scope>
    <source>
        <strain evidence="12 13">JPCC DA0580</strain>
    </source>
</reference>
<evidence type="ECO:0000259" key="10">
    <source>
        <dbReference type="Pfam" id="PF16187"/>
    </source>
</evidence>
<dbReference type="InterPro" id="IPR011249">
    <property type="entry name" value="Metalloenz_LuxS/M16"/>
</dbReference>
<dbReference type="Pfam" id="PF22456">
    <property type="entry name" value="PqqF-like_C_4"/>
    <property type="match status" value="1"/>
</dbReference>
<dbReference type="PANTHER" id="PTHR43690:SF18">
    <property type="entry name" value="INSULIN-DEGRADING ENZYME-RELATED"/>
    <property type="match status" value="1"/>
</dbReference>
<dbReference type="EMBL" id="BDSP01000204">
    <property type="protein sequence ID" value="GAX23911.1"/>
    <property type="molecule type" value="Genomic_DNA"/>
</dbReference>
<feature type="domain" description="Peptidase M16 middle/third" evidence="10">
    <location>
        <begin position="490"/>
        <end position="816"/>
    </location>
</feature>
<feature type="domain" description="Coenzyme PQQ synthesis protein F-like C-terminal lobe" evidence="11">
    <location>
        <begin position="933"/>
        <end position="1033"/>
    </location>
</feature>
<organism evidence="12 13">
    <name type="scientific">Fistulifera solaris</name>
    <name type="common">Oleaginous diatom</name>
    <dbReference type="NCBI Taxonomy" id="1519565"/>
    <lineage>
        <taxon>Eukaryota</taxon>
        <taxon>Sar</taxon>
        <taxon>Stramenopiles</taxon>
        <taxon>Ochrophyta</taxon>
        <taxon>Bacillariophyta</taxon>
        <taxon>Bacillariophyceae</taxon>
        <taxon>Bacillariophycidae</taxon>
        <taxon>Naviculales</taxon>
        <taxon>Naviculaceae</taxon>
        <taxon>Fistulifera</taxon>
    </lineage>
</organism>
<evidence type="ECO:0000256" key="1">
    <source>
        <dbReference type="ARBA" id="ARBA00007261"/>
    </source>
</evidence>
<keyword evidence="7" id="KW-0732">Signal</keyword>
<dbReference type="AlphaFoldDB" id="A0A1Z5KCU4"/>
<dbReference type="SUPFAM" id="SSF63411">
    <property type="entry name" value="LuxS/MPP-like metallohydrolase"/>
    <property type="match status" value="4"/>
</dbReference>
<dbReference type="FunFam" id="3.30.830.10:FF:000005">
    <property type="entry name" value="nardilysin isoform X1"/>
    <property type="match status" value="1"/>
</dbReference>
<dbReference type="InterPro" id="IPR011765">
    <property type="entry name" value="Pept_M16_N"/>
</dbReference>
<feature type="domain" description="Peptidase M16 N-terminal" evidence="8">
    <location>
        <begin position="122"/>
        <end position="263"/>
    </location>
</feature>
<comment type="caution">
    <text evidence="12">The sequence shown here is derived from an EMBL/GenBank/DDBJ whole genome shotgun (WGS) entry which is preliminary data.</text>
</comment>
<dbReference type="PANTHER" id="PTHR43690">
    <property type="entry name" value="NARDILYSIN"/>
    <property type="match status" value="1"/>
</dbReference>
<evidence type="ECO:0000259" key="8">
    <source>
        <dbReference type="Pfam" id="PF00675"/>
    </source>
</evidence>
<proteinExistence type="inferred from homology"/>
<comment type="similarity">
    <text evidence="1">Belongs to the peptidase M16 family.</text>
</comment>
<dbReference type="InterPro" id="IPR054734">
    <property type="entry name" value="PqqF-like_C_4"/>
</dbReference>